<keyword evidence="7" id="KW-1185">Reference proteome</keyword>
<proteinExistence type="inferred from homology"/>
<evidence type="ECO:0000256" key="3">
    <source>
        <dbReference type="ARBA" id="ARBA00023125"/>
    </source>
</evidence>
<feature type="domain" description="HTH lysR-type" evidence="5">
    <location>
        <begin position="9"/>
        <end position="62"/>
    </location>
</feature>
<dbReference type="EMBL" id="CP093379">
    <property type="protein sequence ID" value="UNM95894.1"/>
    <property type="molecule type" value="Genomic_DNA"/>
</dbReference>
<dbReference type="Proteomes" id="UP000829542">
    <property type="component" value="Chromosome"/>
</dbReference>
<evidence type="ECO:0000256" key="1">
    <source>
        <dbReference type="ARBA" id="ARBA00009437"/>
    </source>
</evidence>
<keyword evidence="4" id="KW-0804">Transcription</keyword>
<name>A0ABY3WZ59_9GAMM</name>
<organism evidence="6 7">
    <name type="scientific">Ignatzschineria rhizosphaerae</name>
    <dbReference type="NCBI Taxonomy" id="2923279"/>
    <lineage>
        <taxon>Bacteria</taxon>
        <taxon>Pseudomonadati</taxon>
        <taxon>Pseudomonadota</taxon>
        <taxon>Gammaproteobacteria</taxon>
        <taxon>Cardiobacteriales</taxon>
        <taxon>Ignatzschineriaceae</taxon>
        <taxon>Ignatzschineria</taxon>
    </lineage>
</organism>
<evidence type="ECO:0000313" key="6">
    <source>
        <dbReference type="EMBL" id="UNM95894.1"/>
    </source>
</evidence>
<comment type="similarity">
    <text evidence="1">Belongs to the LysR transcriptional regulatory family.</text>
</comment>
<gene>
    <name evidence="6" type="ORF">MMG00_11935</name>
</gene>
<accession>A0ABY3WZ59</accession>
<dbReference type="InterPro" id="IPR058163">
    <property type="entry name" value="LysR-type_TF_proteobact-type"/>
</dbReference>
<dbReference type="InterPro" id="IPR000847">
    <property type="entry name" value="LysR_HTH_N"/>
</dbReference>
<dbReference type="Pfam" id="PF03466">
    <property type="entry name" value="LysR_substrate"/>
    <property type="match status" value="1"/>
</dbReference>
<evidence type="ECO:0000313" key="7">
    <source>
        <dbReference type="Proteomes" id="UP000829542"/>
    </source>
</evidence>
<dbReference type="InterPro" id="IPR005119">
    <property type="entry name" value="LysR_subst-bd"/>
</dbReference>
<dbReference type="Pfam" id="PF00126">
    <property type="entry name" value="HTH_1"/>
    <property type="match status" value="1"/>
</dbReference>
<dbReference type="PANTHER" id="PTHR30537:SF72">
    <property type="entry name" value="LYSR FAMILY TRANSCRIPTIONAL REGULATOR"/>
    <property type="match status" value="1"/>
</dbReference>
<keyword evidence="2" id="KW-0805">Transcription regulation</keyword>
<dbReference type="RefSeq" id="WP_242148626.1">
    <property type="nucleotide sequence ID" value="NZ_CP093379.1"/>
</dbReference>
<keyword evidence="3" id="KW-0238">DNA-binding</keyword>
<sequence length="299" mass="33939">MMKIQNILDLKVFVFVAETKSFTITADLVGLSRSAVGKIIAKLEESLQHRLIHRTTRVLKLSPEGEIFYEYAVRILKEVVEAEEALSLEQAPQGKLRITVPEVFGRLHVMPQIQQLLIDYPAIEIEVLFSDEYLDLVREGIDVAIRIGAQSDSGLVQKVLAYHQYLMCASPQYLAKYEVIEAIADLKQHECLSYLHEGRRVPWKYWDQDQEYFFAPKGRITLQDTEGLKGLALAGFGVVQLSSFLVKEAVDKGDLQTVLPVFSPPKEPICAVYPSKKYLTPKVRVFIDRLSQVWNGKTV</sequence>
<dbReference type="PANTHER" id="PTHR30537">
    <property type="entry name" value="HTH-TYPE TRANSCRIPTIONAL REGULATOR"/>
    <property type="match status" value="1"/>
</dbReference>
<dbReference type="CDD" id="cd08422">
    <property type="entry name" value="PBP2_CrgA_like"/>
    <property type="match status" value="1"/>
</dbReference>
<protein>
    <submittedName>
        <fullName evidence="6">LysR family transcriptional regulator</fullName>
    </submittedName>
</protein>
<evidence type="ECO:0000256" key="2">
    <source>
        <dbReference type="ARBA" id="ARBA00023015"/>
    </source>
</evidence>
<evidence type="ECO:0000259" key="5">
    <source>
        <dbReference type="PROSITE" id="PS50931"/>
    </source>
</evidence>
<evidence type="ECO:0000256" key="4">
    <source>
        <dbReference type="ARBA" id="ARBA00023163"/>
    </source>
</evidence>
<dbReference type="PROSITE" id="PS50931">
    <property type="entry name" value="HTH_LYSR"/>
    <property type="match status" value="1"/>
</dbReference>
<reference evidence="6 7" key="1">
    <citation type="submission" date="2022-03" db="EMBL/GenBank/DDBJ databases">
        <title>Ignatzschineria rhizosphaerae HR5S32.</title>
        <authorList>
            <person name="Sun J.Q."/>
            <person name="Feng J.Y."/>
        </authorList>
    </citation>
    <scope>NUCLEOTIDE SEQUENCE [LARGE SCALE GENOMIC DNA]</scope>
    <source>
        <strain evidence="6 7">HR5S32</strain>
    </source>
</reference>